<sequence length="777" mass="86934">MSTTFQSSPPQWQGADERFPEGRLGARFGPLVVSTPNASVMYAPLYDQDITVRMRKGYHFGLHDPFSHPQPHHGPTRYLMCVPAPTKTGENAILFLGLRERKEWEPRYGDGAVTGLGSIIPELVDALVKRGTQLVDEVDMFSEDITAGRIPGVQAEVPNERVKKFKWYLKFYLRTVAQEGSFDDCELRWSCARRLQLEICAYIKYFRTYRALFHDLPLIPRPTDDTLMGCITNNYVVATEVYTVGLPVWFVYKGLGCRPTDFRRFLNEKETQDIMHASFIPPRPVQMGSSPSSDHRFLSLRHHPLALLLWQGKADDPRRFTVMTQVFRGEKQAVSSRLPPVAPILSSRSTSASTSASALTAASTSTAHHTTPSAPVAAQASSKRTRVDSSGGLSHKKAKKTRAMGSNSQGASQSEPQAAAARSRFDEPLDQQQLLPAPIRVILRAQASVKQELNMHPNARAIMAKLPGLDPHYSGFVVPDGSQIASMTMSATQAGAIVNSIRFRTLWHYRARSIMSPVYSVELVKAQVWRSVIGLDVLGFRTAQDDSPTTSTAQDKKPTTSKRHGQSAQDKRDAALDALNKTMEASGIQMSLEPGDVRKSRAVWQGVTIEYNTTLPSRYICRSVLWELYELNFRSEFLLADFFLYDWDREAQKPASKEISPGERRLLLCEWMEYWDGDVVPEDSLYGAEPTGFASPHRASHARATLSFLRAMSSWTGIGQVPEGLEDEATRIEAEGQQATDAMVDAWEEAVWQHYIKAYFKLFGRPPTVPRIMPARD</sequence>
<feature type="region of interest" description="Disordered" evidence="1">
    <location>
        <begin position="345"/>
        <end position="427"/>
    </location>
</feature>
<protein>
    <submittedName>
        <fullName evidence="2">Uncharacterized protein</fullName>
    </submittedName>
</protein>
<evidence type="ECO:0000313" key="2">
    <source>
        <dbReference type="EMBL" id="KIY61790.1"/>
    </source>
</evidence>
<evidence type="ECO:0000256" key="1">
    <source>
        <dbReference type="SAM" id="MobiDB-lite"/>
    </source>
</evidence>
<feature type="compositionally biased region" description="Low complexity" evidence="1">
    <location>
        <begin position="345"/>
        <end position="375"/>
    </location>
</feature>
<accession>A0A0D7AUX3</accession>
<dbReference type="EMBL" id="KN880870">
    <property type="protein sequence ID" value="KIY61790.1"/>
    <property type="molecule type" value="Genomic_DNA"/>
</dbReference>
<reference evidence="2 3" key="1">
    <citation type="journal article" date="2015" name="Fungal Genet. Biol.">
        <title>Evolution of novel wood decay mechanisms in Agaricales revealed by the genome sequences of Fistulina hepatica and Cylindrobasidium torrendii.</title>
        <authorList>
            <person name="Floudas D."/>
            <person name="Held B.W."/>
            <person name="Riley R."/>
            <person name="Nagy L.G."/>
            <person name="Koehler G."/>
            <person name="Ransdell A.S."/>
            <person name="Younus H."/>
            <person name="Chow J."/>
            <person name="Chiniquy J."/>
            <person name="Lipzen A."/>
            <person name="Tritt A."/>
            <person name="Sun H."/>
            <person name="Haridas S."/>
            <person name="LaButti K."/>
            <person name="Ohm R.A."/>
            <person name="Kues U."/>
            <person name="Blanchette R.A."/>
            <person name="Grigoriev I.V."/>
            <person name="Minto R.E."/>
            <person name="Hibbett D.S."/>
        </authorList>
    </citation>
    <scope>NUCLEOTIDE SEQUENCE [LARGE SCALE GENOMIC DNA]</scope>
    <source>
        <strain evidence="2 3">FP15055 ss-10</strain>
    </source>
</reference>
<name>A0A0D7AUX3_9AGAR</name>
<feature type="compositionally biased region" description="Polar residues" evidence="1">
    <location>
        <begin position="404"/>
        <end position="416"/>
    </location>
</feature>
<gene>
    <name evidence="2" type="ORF">CYLTODRAFT_495045</name>
</gene>
<keyword evidence="3" id="KW-1185">Reference proteome</keyword>
<dbReference type="Proteomes" id="UP000054007">
    <property type="component" value="Unassembled WGS sequence"/>
</dbReference>
<dbReference type="AlphaFoldDB" id="A0A0D7AUX3"/>
<proteinExistence type="predicted"/>
<organism evidence="2 3">
    <name type="scientific">Cylindrobasidium torrendii FP15055 ss-10</name>
    <dbReference type="NCBI Taxonomy" id="1314674"/>
    <lineage>
        <taxon>Eukaryota</taxon>
        <taxon>Fungi</taxon>
        <taxon>Dikarya</taxon>
        <taxon>Basidiomycota</taxon>
        <taxon>Agaricomycotina</taxon>
        <taxon>Agaricomycetes</taxon>
        <taxon>Agaricomycetidae</taxon>
        <taxon>Agaricales</taxon>
        <taxon>Marasmiineae</taxon>
        <taxon>Physalacriaceae</taxon>
        <taxon>Cylindrobasidium</taxon>
    </lineage>
</organism>
<feature type="region of interest" description="Disordered" evidence="1">
    <location>
        <begin position="544"/>
        <end position="572"/>
    </location>
</feature>
<evidence type="ECO:0000313" key="3">
    <source>
        <dbReference type="Proteomes" id="UP000054007"/>
    </source>
</evidence>
<dbReference type="OrthoDB" id="2634326at2759"/>